<keyword evidence="4 9" id="KW-0812">Transmembrane</keyword>
<comment type="subcellular location">
    <subcellularLocation>
        <location evidence="1 9">Mitochondrion membrane</location>
        <topology evidence="1 9">Multi-pass membrane protein</topology>
    </subcellularLocation>
</comment>
<feature type="transmembrane region" description="Helical" evidence="9">
    <location>
        <begin position="250"/>
        <end position="273"/>
    </location>
</feature>
<dbReference type="PANTHER" id="PTHR11153">
    <property type="entry name" value="SIDEROFLEXIN"/>
    <property type="match status" value="1"/>
</dbReference>
<evidence type="ECO:0000256" key="6">
    <source>
        <dbReference type="ARBA" id="ARBA00022989"/>
    </source>
</evidence>
<evidence type="ECO:0000256" key="2">
    <source>
        <dbReference type="ARBA" id="ARBA00005974"/>
    </source>
</evidence>
<dbReference type="GO" id="GO:0140300">
    <property type="term" value="P:serine import into mitochondrion"/>
    <property type="evidence" value="ECO:0007669"/>
    <property type="project" value="TreeGrafter"/>
</dbReference>
<dbReference type="InParanoid" id="F2UBQ8"/>
<dbReference type="AlphaFoldDB" id="F2UBQ8"/>
<keyword evidence="12" id="KW-1185">Reference proteome</keyword>
<sequence>MSGECTGTGGGTPPQPGSIKSLVDLSKSPYDLKTYWGRAKHFFSVTDPRLAFLSKERLFQAEQLMSAYEEDRVPPNTTETELREAKRIFDSAFHPQTKELQTMVGRMSFQVWGNMFITGAMLTFYKTTPQVVLWQWVNQSFNAIVNYTNRNASNPISNEQLALAYTGATGAATATALGLNYAIKHSPALAHGIVGRLVPFAAVAAANCINIPAMRESELRHGIGLSDEKGCAITSADGGVVESKTAAKKAISLVVVSRIIMAIPGMTIPPLVANRLQHKPFFKRMPVLLLPLQTVLCGLCLVFATPLACAIFPQTSSLHVDQLEGECREKLKAAGFTGDTVYFNKGL</sequence>
<dbReference type="NCBIfam" id="TIGR00798">
    <property type="entry name" value="mtc"/>
    <property type="match status" value="1"/>
</dbReference>
<evidence type="ECO:0000256" key="3">
    <source>
        <dbReference type="ARBA" id="ARBA00022448"/>
    </source>
</evidence>
<keyword evidence="6 9" id="KW-1133">Transmembrane helix</keyword>
<dbReference type="OMA" id="GRVRHCA"/>
<dbReference type="OrthoDB" id="6608471at2759"/>
<keyword evidence="7 9" id="KW-0496">Mitochondrion</keyword>
<comment type="caution">
    <text evidence="9">Lacks conserved residue(s) required for the propagation of feature annotation.</text>
</comment>
<dbReference type="FunCoup" id="F2UBQ8">
    <property type="interactions" value="917"/>
</dbReference>
<evidence type="ECO:0000256" key="4">
    <source>
        <dbReference type="ARBA" id="ARBA00022692"/>
    </source>
</evidence>
<protein>
    <recommendedName>
        <fullName evidence="9">Sidoreflexin</fullName>
    </recommendedName>
</protein>
<feature type="compositionally biased region" description="Gly residues" evidence="10">
    <location>
        <begin position="1"/>
        <end position="12"/>
    </location>
</feature>
<dbReference type="EMBL" id="GL832967">
    <property type="protein sequence ID" value="EGD73924.1"/>
    <property type="molecule type" value="Genomic_DNA"/>
</dbReference>
<dbReference type="Proteomes" id="UP000007799">
    <property type="component" value="Unassembled WGS sequence"/>
</dbReference>
<gene>
    <name evidence="11" type="ORF">PTSG_05620</name>
</gene>
<reference evidence="11" key="1">
    <citation type="submission" date="2009-08" db="EMBL/GenBank/DDBJ databases">
        <title>Annotation of Salpingoeca rosetta.</title>
        <authorList>
            <consortium name="The Broad Institute Genome Sequencing Platform"/>
            <person name="Russ C."/>
            <person name="Cuomo C."/>
            <person name="Burger G."/>
            <person name="Gray M.W."/>
            <person name="Holland P.W.H."/>
            <person name="King N."/>
            <person name="Lang F.B.F."/>
            <person name="Roger A.J."/>
            <person name="Ruiz-Trillo I."/>
            <person name="Young S.K."/>
            <person name="Zeng Q."/>
            <person name="Gargeya S."/>
            <person name="Alvarado L."/>
            <person name="Berlin A."/>
            <person name="Chapman S.B."/>
            <person name="Chen Z."/>
            <person name="Freedman E."/>
            <person name="Gellesch M."/>
            <person name="Goldberg J."/>
            <person name="Griggs A."/>
            <person name="Gujja S."/>
            <person name="Heilman E."/>
            <person name="Heiman D."/>
            <person name="Howarth C."/>
            <person name="Mehta T."/>
            <person name="Neiman D."/>
            <person name="Pearson M."/>
            <person name="Roberts A."/>
            <person name="Saif S."/>
            <person name="Shea T."/>
            <person name="Shenoy N."/>
            <person name="Sisk P."/>
            <person name="Stolte C."/>
            <person name="Sykes S."/>
            <person name="White J."/>
            <person name="Yandava C."/>
            <person name="Haas B."/>
            <person name="Nusbaum C."/>
            <person name="Birren B."/>
        </authorList>
    </citation>
    <scope>NUCLEOTIDE SEQUENCE [LARGE SCALE GENOMIC DNA]</scope>
    <source>
        <strain evidence="11">ATCC 50818</strain>
    </source>
</reference>
<dbReference type="PANTHER" id="PTHR11153:SF8">
    <property type="entry name" value="SIDEROFLEXIN-1"/>
    <property type="match status" value="1"/>
</dbReference>
<feature type="region of interest" description="Disordered" evidence="10">
    <location>
        <begin position="1"/>
        <end position="20"/>
    </location>
</feature>
<dbReference type="eggNOG" id="KOG3767">
    <property type="taxonomic scope" value="Eukaryota"/>
</dbReference>
<keyword evidence="5" id="KW-0029">Amino-acid transport</keyword>
<evidence type="ECO:0000256" key="9">
    <source>
        <dbReference type="RuleBase" id="RU362000"/>
    </source>
</evidence>
<evidence type="ECO:0000256" key="8">
    <source>
        <dbReference type="ARBA" id="ARBA00023136"/>
    </source>
</evidence>
<name>F2UBQ8_SALR5</name>
<dbReference type="GO" id="GO:0005743">
    <property type="term" value="C:mitochondrial inner membrane"/>
    <property type="evidence" value="ECO:0007669"/>
    <property type="project" value="TreeGrafter"/>
</dbReference>
<dbReference type="Pfam" id="PF03820">
    <property type="entry name" value="SFXNs"/>
    <property type="match status" value="1"/>
</dbReference>
<dbReference type="STRING" id="946362.F2UBQ8"/>
<evidence type="ECO:0000313" key="12">
    <source>
        <dbReference type="Proteomes" id="UP000007799"/>
    </source>
</evidence>
<proteinExistence type="inferred from homology"/>
<accession>F2UBQ8</accession>
<evidence type="ECO:0000313" key="11">
    <source>
        <dbReference type="EMBL" id="EGD73924.1"/>
    </source>
</evidence>
<comment type="similarity">
    <text evidence="2 9">Belongs to the sideroflexin family.</text>
</comment>
<feature type="transmembrane region" description="Helical" evidence="9">
    <location>
        <begin position="285"/>
        <end position="308"/>
    </location>
</feature>
<dbReference type="InterPro" id="IPR004686">
    <property type="entry name" value="Mtc"/>
</dbReference>
<dbReference type="GeneID" id="16074064"/>
<evidence type="ECO:0000256" key="7">
    <source>
        <dbReference type="ARBA" id="ARBA00023128"/>
    </source>
</evidence>
<evidence type="ECO:0000256" key="1">
    <source>
        <dbReference type="ARBA" id="ARBA00004225"/>
    </source>
</evidence>
<evidence type="ECO:0000256" key="5">
    <source>
        <dbReference type="ARBA" id="ARBA00022970"/>
    </source>
</evidence>
<keyword evidence="3" id="KW-0813">Transport</keyword>
<organism evidence="12">
    <name type="scientific">Salpingoeca rosetta (strain ATCC 50818 / BSB-021)</name>
    <dbReference type="NCBI Taxonomy" id="946362"/>
    <lineage>
        <taxon>Eukaryota</taxon>
        <taxon>Choanoflagellata</taxon>
        <taxon>Craspedida</taxon>
        <taxon>Salpingoecidae</taxon>
        <taxon>Salpingoeca</taxon>
    </lineage>
</organism>
<dbReference type="KEGG" id="sre:PTSG_05620"/>
<dbReference type="RefSeq" id="XP_004993487.1">
    <property type="nucleotide sequence ID" value="XM_004993430.1"/>
</dbReference>
<keyword evidence="8 9" id="KW-0472">Membrane</keyword>
<dbReference type="GO" id="GO:0015075">
    <property type="term" value="F:monoatomic ion transmembrane transporter activity"/>
    <property type="evidence" value="ECO:0007669"/>
    <property type="project" value="InterPro"/>
</dbReference>
<evidence type="ECO:0000256" key="10">
    <source>
        <dbReference type="SAM" id="MobiDB-lite"/>
    </source>
</evidence>